<feature type="chain" id="PRO_5039576387" description="DUF4350 domain-containing protein" evidence="2">
    <location>
        <begin position="27"/>
        <end position="446"/>
    </location>
</feature>
<feature type="signal peptide" evidence="2">
    <location>
        <begin position="1"/>
        <end position="26"/>
    </location>
</feature>
<feature type="transmembrane region" description="Helical" evidence="1">
    <location>
        <begin position="312"/>
        <end position="330"/>
    </location>
</feature>
<keyword evidence="1" id="KW-0472">Membrane</keyword>
<dbReference type="EMBL" id="JAGSOG010000005">
    <property type="protein sequence ID" value="MBR7831988.1"/>
    <property type="molecule type" value="Genomic_DNA"/>
</dbReference>
<gene>
    <name evidence="4" type="ORF">KDL01_01880</name>
</gene>
<keyword evidence="1" id="KW-1133">Transmembrane helix</keyword>
<comment type="caution">
    <text evidence="4">The sequence shown here is derived from an EMBL/GenBank/DDBJ whole genome shotgun (WGS) entry which is preliminary data.</text>
</comment>
<dbReference type="RefSeq" id="WP_212526524.1">
    <property type="nucleotide sequence ID" value="NZ_JAGSOG010000005.1"/>
</dbReference>
<dbReference type="Pfam" id="PF14258">
    <property type="entry name" value="DUF4350"/>
    <property type="match status" value="1"/>
</dbReference>
<evidence type="ECO:0000256" key="2">
    <source>
        <dbReference type="SAM" id="SignalP"/>
    </source>
</evidence>
<evidence type="ECO:0000313" key="4">
    <source>
        <dbReference type="EMBL" id="MBR7831988.1"/>
    </source>
</evidence>
<reference evidence="4" key="1">
    <citation type="submission" date="2021-04" db="EMBL/GenBank/DDBJ databases">
        <title>Genome based classification of Actinospica acidithermotolerans sp. nov., an actinobacterium isolated from an Indonesian hot spring.</title>
        <authorList>
            <person name="Kusuma A.B."/>
            <person name="Putra K.E."/>
            <person name="Nafisah S."/>
            <person name="Loh J."/>
            <person name="Nouioui I."/>
            <person name="Goodfellow M."/>
        </authorList>
    </citation>
    <scope>NUCLEOTIDE SEQUENCE</scope>
    <source>
        <strain evidence="4">CSCA 57</strain>
    </source>
</reference>
<dbReference type="AlphaFoldDB" id="A0A941IPI5"/>
<protein>
    <recommendedName>
        <fullName evidence="3">DUF4350 domain-containing protein</fullName>
    </recommendedName>
</protein>
<organism evidence="4 5">
    <name type="scientific">Actinospica durhamensis</name>
    <dbReference type="NCBI Taxonomy" id="1508375"/>
    <lineage>
        <taxon>Bacteria</taxon>
        <taxon>Bacillati</taxon>
        <taxon>Actinomycetota</taxon>
        <taxon>Actinomycetes</taxon>
        <taxon>Catenulisporales</taxon>
        <taxon>Actinospicaceae</taxon>
        <taxon>Actinospica</taxon>
    </lineage>
</organism>
<name>A0A941IPI5_9ACTN</name>
<dbReference type="InterPro" id="IPR025646">
    <property type="entry name" value="DUF4350"/>
</dbReference>
<keyword evidence="1" id="KW-0812">Transmembrane</keyword>
<keyword evidence="5" id="KW-1185">Reference proteome</keyword>
<dbReference type="Proteomes" id="UP000675781">
    <property type="component" value="Unassembled WGS sequence"/>
</dbReference>
<sequence>MRQHARRSLALVLMSAALALGPAAMAGADSGPLADPTNNDALLNLLMENGVEYDTAQSPDEALGDAGPDSTLVINDDEVGLSAAEVSELATAQWGRVIVLTTDADLLAAFAPGVTLAGSSDDPERSTTTGLQASCDQADAAVAGTILAPDYSTFYAINEPKATATASASPSASPSAQSTASTASAYVSDVTGCYDVASAAGEHEPTMVSLHDDHTGGDVIVLGTTSFAENRYLTDDGDAALALRLFGAHSDLVWLAASFTEDPNLGGCGGSACDGGSQSGGAGSGNQTLLPTAPPQAGGAGALQVNSLLPHWIWWAVLQLVVAAAALAYWRARRMGRLVGEALPVRVRAAETVEGHANLYRRAAAHGRAAGLLRAATARRVAPLLGLPAGPAGRSPQMLVAPLAARLGHSPEEVHAVLAGDVPQTEAELVRLTDQLDRLEQEVRSR</sequence>
<evidence type="ECO:0000259" key="3">
    <source>
        <dbReference type="Pfam" id="PF14258"/>
    </source>
</evidence>
<proteinExistence type="predicted"/>
<feature type="domain" description="DUF4350" evidence="3">
    <location>
        <begin position="41"/>
        <end position="245"/>
    </location>
</feature>
<evidence type="ECO:0000256" key="1">
    <source>
        <dbReference type="SAM" id="Phobius"/>
    </source>
</evidence>
<evidence type="ECO:0000313" key="5">
    <source>
        <dbReference type="Proteomes" id="UP000675781"/>
    </source>
</evidence>
<accession>A0A941IPI5</accession>
<keyword evidence="2" id="KW-0732">Signal</keyword>